<organism evidence="1 2">
    <name type="scientific">Brachyspira aalborgi</name>
    <dbReference type="NCBI Taxonomy" id="29522"/>
    <lineage>
        <taxon>Bacteria</taxon>
        <taxon>Pseudomonadati</taxon>
        <taxon>Spirochaetota</taxon>
        <taxon>Spirochaetia</taxon>
        <taxon>Brachyspirales</taxon>
        <taxon>Brachyspiraceae</taxon>
        <taxon>Brachyspira</taxon>
    </lineage>
</organism>
<reference evidence="1 2" key="1">
    <citation type="journal article" date="1992" name="Lakartidningen">
        <title>[Penicillin V and not amoxicillin is the first choice preparation in acute otitis].</title>
        <authorList>
            <person name="Kamme C."/>
            <person name="Lundgren K."/>
            <person name="Prellner K."/>
        </authorList>
    </citation>
    <scope>NUCLEOTIDE SEQUENCE [LARGE SCALE GENOMIC DNA]</scope>
    <source>
        <strain evidence="1 2">W1</strain>
    </source>
</reference>
<sequence>MKLENFYYTKEYKNHWIKYGGLFDKKYFIEEKEIKINNNFIIKHKKYFGNIHNKDIIGYERKIFNYRNKIFYYKSDDARIYKIIKHKNQNDYFIFNRDLSGFSILNLNNRKEEINFYNNKFIENKGILVFVDLDYYCIENGRIIFYVFYFSEAENNAYKRIFSHLIYDFSNPENLDNKNIVLIDIRDIILKKYSKELDFTYQSYFNNGDIIIEDFNNKEKFIIEEKDYITK</sequence>
<name>A0A5C8CIX1_9SPIR</name>
<proteinExistence type="predicted"/>
<evidence type="ECO:0000313" key="1">
    <source>
        <dbReference type="EMBL" id="TXJ12835.1"/>
    </source>
</evidence>
<dbReference type="AlphaFoldDB" id="A0A5C8CIX1"/>
<dbReference type="Proteomes" id="UP000325116">
    <property type="component" value="Unassembled WGS sequence"/>
</dbReference>
<comment type="caution">
    <text evidence="1">The sequence shown here is derived from an EMBL/GenBank/DDBJ whole genome shotgun (WGS) entry which is preliminary data.</text>
</comment>
<evidence type="ECO:0000313" key="2">
    <source>
        <dbReference type="Proteomes" id="UP000325116"/>
    </source>
</evidence>
<dbReference type="RefSeq" id="WP_147758041.1">
    <property type="nucleotide sequence ID" value="NZ_SAXT01000003.1"/>
</dbReference>
<dbReference type="EMBL" id="SAXT01000003">
    <property type="protein sequence ID" value="TXJ12835.1"/>
    <property type="molecule type" value="Genomic_DNA"/>
</dbReference>
<accession>A0A5C8CIX1</accession>
<gene>
    <name evidence="1" type="ORF">EPJ80_04345</name>
</gene>
<protein>
    <submittedName>
        <fullName evidence="1">Uncharacterized protein</fullName>
    </submittedName>
</protein>